<dbReference type="PROSITE" id="PS51257">
    <property type="entry name" value="PROKAR_LIPOPROTEIN"/>
    <property type="match status" value="1"/>
</dbReference>
<sequence>MCDRGGNPFMRCLRRFPGWLGWAALALACVPAAHAEESQFAYVYTTDLLPKGAKEIEQWMTWRHQKIGGYYDQVEGRTEVEYGLTDRLQVALYGNYAWARAYHNGPYGATTPPEQFADKDVDPDARWSDKRFVGVSAEAIYRVLSPYTDGVGLAFYVEPTVGPQFKELETKVILQKNFLDDRLTTAFNFTYAPEWRYLADDTAAAGKSWQEETDINFNFAVSYRFAPNWSAGVEFVNEREYNSYRFRNQSNGGYYFGPTLHYGGKNFFVTATFLEQLPWAHAHSDTVDGTLVSGRTFDNDFEKYRVRIKMGYYFVGPEQFVFPAVRSYAIAIAGPQRINRAARTRA</sequence>
<reference evidence="2" key="1">
    <citation type="journal article" date="2011" name="PLoS ONE">
        <title>Ralstonia syzygii, the Blood Disease Bacterium and some Asian R. solanacearum strains form a single genomic species despite divergent lifestyles.</title>
        <authorList>
            <person name="Remenant B."/>
            <person name="de Cambiaire J.C."/>
            <person name="Cellier G."/>
            <person name="Jacobs J.M."/>
            <person name="Mangenot S."/>
            <person name="Barbe V."/>
            <person name="Lajus A."/>
            <person name="Vallenet D."/>
            <person name="Medigue C."/>
            <person name="Fegan M."/>
            <person name="Allen C."/>
            <person name="Prior P."/>
        </authorList>
    </citation>
    <scope>NUCLEOTIDE SEQUENCE</scope>
    <source>
        <strain evidence="2">R229</strain>
    </source>
</reference>
<keyword evidence="2" id="KW-0449">Lipoprotein</keyword>
<proteinExistence type="predicted"/>
<dbReference type="AlphaFoldDB" id="G2ZM31"/>
<accession>G2ZM31</accession>
<dbReference type="Pfam" id="PF20367">
    <property type="entry name" value="DUF6662"/>
    <property type="match status" value="1"/>
</dbReference>
<gene>
    <name evidence="2" type="ORF">BDB_80525</name>
</gene>
<feature type="chain" id="PRO_5003441547" evidence="1">
    <location>
        <begin position="36"/>
        <end position="346"/>
    </location>
</feature>
<reference evidence="2" key="2">
    <citation type="submission" date="2011-04" db="EMBL/GenBank/DDBJ databases">
        <authorList>
            <person name="Genoscope - CEA"/>
        </authorList>
    </citation>
    <scope>NUCLEOTIDE SEQUENCE</scope>
    <source>
        <strain evidence="2">R229</strain>
    </source>
</reference>
<keyword evidence="1" id="KW-0732">Signal</keyword>
<feature type="signal peptide" evidence="1">
    <location>
        <begin position="1"/>
        <end position="35"/>
    </location>
</feature>
<evidence type="ECO:0000313" key="2">
    <source>
        <dbReference type="EMBL" id="CCA80135.1"/>
    </source>
</evidence>
<organism evidence="2">
    <name type="scientific">blood disease bacterium R229</name>
    <dbReference type="NCBI Taxonomy" id="741978"/>
    <lineage>
        <taxon>Bacteria</taxon>
        <taxon>Pseudomonadati</taxon>
        <taxon>Pseudomonadota</taxon>
        <taxon>Betaproteobacteria</taxon>
        <taxon>Burkholderiales</taxon>
        <taxon>Burkholderiaceae</taxon>
        <taxon>Ralstonia</taxon>
        <taxon>Ralstonia solanacearum species complex</taxon>
    </lineage>
</organism>
<name>G2ZM31_9RALS</name>
<evidence type="ECO:0000256" key="1">
    <source>
        <dbReference type="SAM" id="SignalP"/>
    </source>
</evidence>
<dbReference type="EMBL" id="FR854064">
    <property type="protein sequence ID" value="CCA80135.1"/>
    <property type="molecule type" value="Genomic_DNA"/>
</dbReference>
<dbReference type="InterPro" id="IPR046603">
    <property type="entry name" value="DUF6662"/>
</dbReference>
<protein>
    <submittedName>
        <fullName evidence="2">Putative lipoprotein</fullName>
    </submittedName>
</protein>